<name>A0A183AIB0_9TREM</name>
<dbReference type="Gene3D" id="3.40.50.1820">
    <property type="entry name" value="alpha/beta hydrolase"/>
    <property type="match status" value="1"/>
</dbReference>
<keyword evidence="7" id="KW-1185">Reference proteome</keyword>
<keyword evidence="2" id="KW-0719">Serine esterase</keyword>
<proteinExistence type="inferred from homology"/>
<dbReference type="PRINTS" id="PR00878">
    <property type="entry name" value="CHOLNESTRASE"/>
</dbReference>
<dbReference type="InterPro" id="IPR002018">
    <property type="entry name" value="CarbesteraseB"/>
</dbReference>
<evidence type="ECO:0000256" key="3">
    <source>
        <dbReference type="ARBA" id="ARBA00022801"/>
    </source>
</evidence>
<dbReference type="GO" id="GO:0005886">
    <property type="term" value="C:plasma membrane"/>
    <property type="evidence" value="ECO:0007669"/>
    <property type="project" value="TreeGrafter"/>
</dbReference>
<sequence length="405" mass="46032">MDVVIVSIQYRLGPLGFLYLGTEDAPGNQGLMDQAAALEWVRENIAYFGGNPQQITLFGHAGGVICVALHLLSPVTKNLFQQAILQSGSPLAWWAIEGPNSALEKVCLIHSAQLLAQISGCTVSERSGTYLNELAACLRSVSATSLEVNQWQMHMLRSRRNSSRRVQLEAIYQKRFSPHILQSAGYYYDIPFKPVVSAPLLPQWPYEILASGKLDIRHRIMLGVNQDEGMFHMIHSLRSYFKQNMQWPVMPRQFDYDASMMDPMDLLAFYIMDENFLHPVLLQATVFEYEIPSRALGKSGWNANEVLQALNQVGGDYNIKCPVVEFADFYSRGSSAQVFLYSFEHRTEALSWPEWTGVMQGFEAEYIFGAPFNPDFQQQFHNFTEDEKRLSEEMMRCWTNFASTG</sequence>
<dbReference type="OrthoDB" id="9000293at2759"/>
<dbReference type="GO" id="GO:0005615">
    <property type="term" value="C:extracellular space"/>
    <property type="evidence" value="ECO:0007669"/>
    <property type="project" value="TreeGrafter"/>
</dbReference>
<comment type="similarity">
    <text evidence="1">Belongs to the type-B carboxylesterase/lipase family.</text>
</comment>
<dbReference type="AlphaFoldDB" id="A0A183AIB0"/>
<keyword evidence="3" id="KW-0378">Hydrolase</keyword>
<evidence type="ECO:0000313" key="8">
    <source>
        <dbReference type="WBParaSite" id="ECPE_0000670801-mRNA-1"/>
    </source>
</evidence>
<evidence type="ECO:0000259" key="5">
    <source>
        <dbReference type="Pfam" id="PF00135"/>
    </source>
</evidence>
<dbReference type="PANTHER" id="PTHR43918">
    <property type="entry name" value="ACETYLCHOLINESTERASE"/>
    <property type="match status" value="1"/>
</dbReference>
<evidence type="ECO:0000256" key="1">
    <source>
        <dbReference type="ARBA" id="ARBA00005964"/>
    </source>
</evidence>
<gene>
    <name evidence="6" type="ORF">ECPE_LOCUS6695</name>
</gene>
<dbReference type="SUPFAM" id="SSF53474">
    <property type="entry name" value="alpha/beta-Hydrolases"/>
    <property type="match status" value="1"/>
</dbReference>
<evidence type="ECO:0000313" key="7">
    <source>
        <dbReference type="Proteomes" id="UP000272942"/>
    </source>
</evidence>
<evidence type="ECO:0000256" key="2">
    <source>
        <dbReference type="ARBA" id="ARBA00022487"/>
    </source>
</evidence>
<dbReference type="EMBL" id="UZAN01043716">
    <property type="protein sequence ID" value="VDP79078.1"/>
    <property type="molecule type" value="Genomic_DNA"/>
</dbReference>
<dbReference type="InterPro" id="IPR000997">
    <property type="entry name" value="Cholinesterase"/>
</dbReference>
<dbReference type="PANTHER" id="PTHR43918:SF4">
    <property type="entry name" value="CARBOXYLIC ESTER HYDROLASE"/>
    <property type="match status" value="1"/>
</dbReference>
<organism evidence="8">
    <name type="scientific">Echinostoma caproni</name>
    <dbReference type="NCBI Taxonomy" id="27848"/>
    <lineage>
        <taxon>Eukaryota</taxon>
        <taxon>Metazoa</taxon>
        <taxon>Spiralia</taxon>
        <taxon>Lophotrochozoa</taxon>
        <taxon>Platyhelminthes</taxon>
        <taxon>Trematoda</taxon>
        <taxon>Digenea</taxon>
        <taxon>Plagiorchiida</taxon>
        <taxon>Echinostomata</taxon>
        <taxon>Echinostomatoidea</taxon>
        <taxon>Echinostomatidae</taxon>
        <taxon>Echinostoma</taxon>
    </lineage>
</organism>
<dbReference type="InterPro" id="IPR050654">
    <property type="entry name" value="AChE-related_enzymes"/>
</dbReference>
<dbReference type="Pfam" id="PF00135">
    <property type="entry name" value="COesterase"/>
    <property type="match status" value="1"/>
</dbReference>
<reference evidence="8" key="1">
    <citation type="submission" date="2016-06" db="UniProtKB">
        <authorList>
            <consortium name="WormBaseParasite"/>
        </authorList>
    </citation>
    <scope>IDENTIFICATION</scope>
</reference>
<dbReference type="GO" id="GO:0019695">
    <property type="term" value="P:choline metabolic process"/>
    <property type="evidence" value="ECO:0007669"/>
    <property type="project" value="TreeGrafter"/>
</dbReference>
<feature type="domain" description="Carboxylesterase type B" evidence="5">
    <location>
        <begin position="2"/>
        <end position="405"/>
    </location>
</feature>
<accession>A0A183AIB0</accession>
<dbReference type="Proteomes" id="UP000272942">
    <property type="component" value="Unassembled WGS sequence"/>
</dbReference>
<protein>
    <submittedName>
        <fullName evidence="8">COesterase domain-containing protein</fullName>
    </submittedName>
</protein>
<evidence type="ECO:0000313" key="6">
    <source>
        <dbReference type="EMBL" id="VDP79078.1"/>
    </source>
</evidence>
<dbReference type="WBParaSite" id="ECPE_0000670801-mRNA-1">
    <property type="protein sequence ID" value="ECPE_0000670801-mRNA-1"/>
    <property type="gene ID" value="ECPE_0000670801"/>
</dbReference>
<keyword evidence="4" id="KW-1015">Disulfide bond</keyword>
<reference evidence="6 7" key="2">
    <citation type="submission" date="2018-11" db="EMBL/GenBank/DDBJ databases">
        <authorList>
            <consortium name="Pathogen Informatics"/>
        </authorList>
    </citation>
    <scope>NUCLEOTIDE SEQUENCE [LARGE SCALE GENOMIC DNA]</scope>
    <source>
        <strain evidence="6 7">Egypt</strain>
    </source>
</reference>
<dbReference type="InterPro" id="IPR029058">
    <property type="entry name" value="AB_hydrolase_fold"/>
</dbReference>
<evidence type="ECO:0000256" key="4">
    <source>
        <dbReference type="ARBA" id="ARBA00023157"/>
    </source>
</evidence>
<dbReference type="GO" id="GO:0006581">
    <property type="term" value="P:acetylcholine catabolic process"/>
    <property type="evidence" value="ECO:0007669"/>
    <property type="project" value="TreeGrafter"/>
</dbReference>
<dbReference type="GO" id="GO:0003990">
    <property type="term" value="F:acetylcholinesterase activity"/>
    <property type="evidence" value="ECO:0007669"/>
    <property type="project" value="TreeGrafter"/>
</dbReference>